<dbReference type="Gene3D" id="3.40.1210.10">
    <property type="entry name" value="Survival protein SurE-like phosphatase/nucleotidase"/>
    <property type="match status" value="1"/>
</dbReference>
<dbReference type="PANTHER" id="PTHR30457:SF5">
    <property type="entry name" value="OS01G0709400 PROTEIN"/>
    <property type="match status" value="1"/>
</dbReference>
<protein>
    <submittedName>
        <fullName evidence="1">Predicted protein</fullName>
    </submittedName>
</protein>
<name>D7KR47_ARALL</name>
<evidence type="ECO:0000313" key="2">
    <source>
        <dbReference type="Proteomes" id="UP000008694"/>
    </source>
</evidence>
<organism evidence="2">
    <name type="scientific">Arabidopsis lyrata subsp. lyrata</name>
    <name type="common">Lyre-leaved rock-cress</name>
    <dbReference type="NCBI Taxonomy" id="81972"/>
    <lineage>
        <taxon>Eukaryota</taxon>
        <taxon>Viridiplantae</taxon>
        <taxon>Streptophyta</taxon>
        <taxon>Embryophyta</taxon>
        <taxon>Tracheophyta</taxon>
        <taxon>Spermatophyta</taxon>
        <taxon>Magnoliopsida</taxon>
        <taxon>eudicotyledons</taxon>
        <taxon>Gunneridae</taxon>
        <taxon>Pentapetalae</taxon>
        <taxon>rosids</taxon>
        <taxon>malvids</taxon>
        <taxon>Brassicales</taxon>
        <taxon>Brassicaceae</taxon>
        <taxon>Camelineae</taxon>
        <taxon>Arabidopsis</taxon>
    </lineage>
</organism>
<dbReference type="GO" id="GO:0008252">
    <property type="term" value="F:nucleotidase activity"/>
    <property type="evidence" value="ECO:0007669"/>
    <property type="project" value="InterPro"/>
</dbReference>
<sequence length="142" mass="15967">KNDESQESVFKDATGVCLPLINATIRDLEKEGFPKDCSLNMEIPTSPSYNKCFKVTKQNMWRQSLSWQAVSAHRDRVLAGSEGPRLVNSTMMFRYLAISGKAHRFTTQKKSIVEIESVGVAGKTDQGILSLKELNNKQTRRC</sequence>
<dbReference type="AlphaFoldDB" id="D7KR47"/>
<dbReference type="PANTHER" id="PTHR30457">
    <property type="entry name" value="5'-NUCLEOTIDASE SURE"/>
    <property type="match status" value="1"/>
</dbReference>
<dbReference type="eggNOG" id="ENOG502QQ6E">
    <property type="taxonomic scope" value="Eukaryota"/>
</dbReference>
<proteinExistence type="predicted"/>
<reference evidence="2" key="1">
    <citation type="journal article" date="2011" name="Nat. Genet.">
        <title>The Arabidopsis lyrata genome sequence and the basis of rapid genome size change.</title>
        <authorList>
            <person name="Hu T.T."/>
            <person name="Pattyn P."/>
            <person name="Bakker E.G."/>
            <person name="Cao J."/>
            <person name="Cheng J.-F."/>
            <person name="Clark R.M."/>
            <person name="Fahlgren N."/>
            <person name="Fawcett J.A."/>
            <person name="Grimwood J."/>
            <person name="Gundlach H."/>
            <person name="Haberer G."/>
            <person name="Hollister J.D."/>
            <person name="Ossowski S."/>
            <person name="Ottilar R.P."/>
            <person name="Salamov A.A."/>
            <person name="Schneeberger K."/>
            <person name="Spannagl M."/>
            <person name="Wang X."/>
            <person name="Yang L."/>
            <person name="Nasrallah M.E."/>
            <person name="Bergelson J."/>
            <person name="Carrington J.C."/>
            <person name="Gaut B.S."/>
            <person name="Schmutz J."/>
            <person name="Mayer K.F.X."/>
            <person name="Van de Peer Y."/>
            <person name="Grigoriev I.V."/>
            <person name="Nordborg M."/>
            <person name="Weigel D."/>
            <person name="Guo Y.-L."/>
        </authorList>
    </citation>
    <scope>NUCLEOTIDE SEQUENCE [LARGE SCALE GENOMIC DNA]</scope>
    <source>
        <strain evidence="2">cv. MN47</strain>
    </source>
</reference>
<dbReference type="STRING" id="81972.D7KR47"/>
<dbReference type="Gramene" id="Al_scaffold_0002_1979">
    <property type="protein sequence ID" value="Al_scaffold_0002_1979"/>
    <property type="gene ID" value="Al_scaffold_0002_1979"/>
</dbReference>
<feature type="non-terminal residue" evidence="1">
    <location>
        <position position="1"/>
    </location>
</feature>
<dbReference type="InterPro" id="IPR030048">
    <property type="entry name" value="SurE"/>
</dbReference>
<keyword evidence="2" id="KW-1185">Reference proteome</keyword>
<dbReference type="Proteomes" id="UP000008694">
    <property type="component" value="Unassembled WGS sequence"/>
</dbReference>
<accession>D7KR47</accession>
<gene>
    <name evidence="1" type="ORF">ARALYDRAFT_676829</name>
</gene>
<dbReference type="InterPro" id="IPR036523">
    <property type="entry name" value="SurE-like_sf"/>
</dbReference>
<dbReference type="HOGENOM" id="CLU_1820704_0_0_1"/>
<evidence type="ECO:0000313" key="1">
    <source>
        <dbReference type="EMBL" id="EFH65156.1"/>
    </source>
</evidence>
<dbReference type="EMBL" id="GL348714">
    <property type="protein sequence ID" value="EFH65156.1"/>
    <property type="molecule type" value="Genomic_DNA"/>
</dbReference>